<comment type="caution">
    <text evidence="2">The sequence shown here is derived from an EMBL/GenBank/DDBJ whole genome shotgun (WGS) entry which is preliminary data.</text>
</comment>
<feature type="transmembrane region" description="Helical" evidence="1">
    <location>
        <begin position="39"/>
        <end position="57"/>
    </location>
</feature>
<keyword evidence="3" id="KW-1185">Reference proteome</keyword>
<dbReference type="RefSeq" id="WP_307285167.1">
    <property type="nucleotide sequence ID" value="NZ_JAUSVX010000027.1"/>
</dbReference>
<keyword evidence="1" id="KW-1133">Transmembrane helix</keyword>
<evidence type="ECO:0008006" key="4">
    <source>
        <dbReference type="Google" id="ProtNLM"/>
    </source>
</evidence>
<evidence type="ECO:0000313" key="2">
    <source>
        <dbReference type="EMBL" id="MDQ0474853.1"/>
    </source>
</evidence>
<name>A0ABU0JN79_9HYPH</name>
<keyword evidence="1" id="KW-0812">Transmembrane</keyword>
<evidence type="ECO:0000313" key="3">
    <source>
        <dbReference type="Proteomes" id="UP001242480"/>
    </source>
</evidence>
<dbReference type="EMBL" id="JAUSVX010000027">
    <property type="protein sequence ID" value="MDQ0474853.1"/>
    <property type="molecule type" value="Genomic_DNA"/>
</dbReference>
<evidence type="ECO:0000256" key="1">
    <source>
        <dbReference type="SAM" id="Phobius"/>
    </source>
</evidence>
<reference evidence="2 3" key="1">
    <citation type="submission" date="2023-07" db="EMBL/GenBank/DDBJ databases">
        <title>Genomic Encyclopedia of Type Strains, Phase IV (KMG-IV): sequencing the most valuable type-strain genomes for metagenomic binning, comparative biology and taxonomic classification.</title>
        <authorList>
            <person name="Goeker M."/>
        </authorList>
    </citation>
    <scope>NUCLEOTIDE SEQUENCE [LARGE SCALE GENOMIC DNA]</scope>
    <source>
        <strain evidence="2 3">DSM 19619</strain>
    </source>
</reference>
<sequence length="72" mass="7929">MAKPQQPVPNWMKPLWVRLAFVIAPAAWAAMEALNGQTMWAAMFGAAALWGLWTLVVKFEPDDTSKDGTPEA</sequence>
<proteinExistence type="predicted"/>
<organism evidence="2 3">
    <name type="scientific">Labrys wisconsinensis</name>
    <dbReference type="NCBI Taxonomy" id="425677"/>
    <lineage>
        <taxon>Bacteria</taxon>
        <taxon>Pseudomonadati</taxon>
        <taxon>Pseudomonadota</taxon>
        <taxon>Alphaproteobacteria</taxon>
        <taxon>Hyphomicrobiales</taxon>
        <taxon>Xanthobacteraceae</taxon>
        <taxon>Labrys</taxon>
    </lineage>
</organism>
<gene>
    <name evidence="2" type="ORF">QO011_007895</name>
</gene>
<accession>A0ABU0JN79</accession>
<dbReference type="Proteomes" id="UP001242480">
    <property type="component" value="Unassembled WGS sequence"/>
</dbReference>
<protein>
    <recommendedName>
        <fullName evidence="4">DUF3329 domain-containing protein</fullName>
    </recommendedName>
</protein>
<keyword evidence="1" id="KW-0472">Membrane</keyword>